<keyword evidence="3" id="KW-1185">Reference proteome</keyword>
<evidence type="ECO:0000313" key="3">
    <source>
        <dbReference type="Proteomes" id="UP000198508"/>
    </source>
</evidence>
<dbReference type="GeneID" id="93276670"/>
<dbReference type="AlphaFoldDB" id="A0A1I0EGS5"/>
<dbReference type="PROSITE" id="PS51257">
    <property type="entry name" value="PROKAR_LIPOPROTEIN"/>
    <property type="match status" value="1"/>
</dbReference>
<dbReference type="EMBL" id="FOIM01000006">
    <property type="protein sequence ID" value="SET44435.1"/>
    <property type="molecule type" value="Genomic_DNA"/>
</dbReference>
<evidence type="ECO:0000256" key="1">
    <source>
        <dbReference type="SAM" id="SignalP"/>
    </source>
</evidence>
<dbReference type="RefSeq" id="WP_092362190.1">
    <property type="nucleotide sequence ID" value="NZ_FOIM01000006.1"/>
</dbReference>
<reference evidence="3" key="1">
    <citation type="submission" date="2016-10" db="EMBL/GenBank/DDBJ databases">
        <authorList>
            <person name="Varghese N."/>
            <person name="Submissions S."/>
        </authorList>
    </citation>
    <scope>NUCLEOTIDE SEQUENCE [LARGE SCALE GENOMIC DNA]</scope>
    <source>
        <strain evidence="3">NLAE-zl-G277</strain>
    </source>
</reference>
<feature type="chain" id="PRO_5044372518" description="Lipoprotein" evidence="1">
    <location>
        <begin position="21"/>
        <end position="357"/>
    </location>
</feature>
<proteinExistence type="predicted"/>
<dbReference type="Proteomes" id="UP000198508">
    <property type="component" value="Unassembled WGS sequence"/>
</dbReference>
<gene>
    <name evidence="2" type="ORF">SAMN05216313_106126</name>
</gene>
<accession>A0A1I0EGS5</accession>
<sequence>MSLGRIILGSLLILSLCACGNGHDGISENDLTLTSSTISNEKNEDLKNTVNDVMMALKNLDIDKFNAYTNNKQIMVTPWGSENVEYTLFGELSEEQGVDFDKNLVYQLDNEIVKNLSWEILDIAQDNDTAKLKLRITNLNMEGIFQRVETESEMINEIRKIPLNDTKTVELKLNAKKQNDKWILLVDLDFANAISANFWIVDTEDYLNENLSYDKTEKNDFLSPVLRNSITYEGVSSVSKEQKIEIISATDNTMIQMIDLQEITDFLNQEEKYNWRIVESIPENSKLILSIVRYALERKTSNPQLKEQSRDLLYQAETIYYIEDKTEYSYSDMPDYELPRYYEIPSNVGEYLKSFLQ</sequence>
<feature type="signal peptide" evidence="1">
    <location>
        <begin position="1"/>
        <end position="20"/>
    </location>
</feature>
<keyword evidence="1" id="KW-0732">Signal</keyword>
<evidence type="ECO:0000313" key="2">
    <source>
        <dbReference type="EMBL" id="SET44435.1"/>
    </source>
</evidence>
<name>A0A1I0EGS5_9FIRM</name>
<protein>
    <recommendedName>
        <fullName evidence="4">Lipoprotein</fullName>
    </recommendedName>
</protein>
<evidence type="ECO:0008006" key="4">
    <source>
        <dbReference type="Google" id="ProtNLM"/>
    </source>
</evidence>
<organism evidence="2 3">
    <name type="scientific">Enterocloster lavalensis</name>
    <dbReference type="NCBI Taxonomy" id="460384"/>
    <lineage>
        <taxon>Bacteria</taxon>
        <taxon>Bacillati</taxon>
        <taxon>Bacillota</taxon>
        <taxon>Clostridia</taxon>
        <taxon>Lachnospirales</taxon>
        <taxon>Lachnospiraceae</taxon>
        <taxon>Enterocloster</taxon>
    </lineage>
</organism>